<keyword evidence="1" id="KW-0812">Transmembrane</keyword>
<organism evidence="2">
    <name type="scientific">marine sediment metagenome</name>
    <dbReference type="NCBI Taxonomy" id="412755"/>
    <lineage>
        <taxon>unclassified sequences</taxon>
        <taxon>metagenomes</taxon>
        <taxon>ecological metagenomes</taxon>
    </lineage>
</organism>
<feature type="transmembrane region" description="Helical" evidence="1">
    <location>
        <begin position="20"/>
        <end position="44"/>
    </location>
</feature>
<gene>
    <name evidence="2" type="ORF">S06H3_62459</name>
</gene>
<dbReference type="EMBL" id="BARV01041191">
    <property type="protein sequence ID" value="GAI48504.1"/>
    <property type="molecule type" value="Genomic_DNA"/>
</dbReference>
<keyword evidence="1" id="KW-1133">Transmembrane helix</keyword>
<reference evidence="2" key="1">
    <citation type="journal article" date="2014" name="Front. Microbiol.">
        <title>High frequency of phylogenetically diverse reductive dehalogenase-homologous genes in deep subseafloor sedimentary metagenomes.</title>
        <authorList>
            <person name="Kawai M."/>
            <person name="Futagami T."/>
            <person name="Toyoda A."/>
            <person name="Takaki Y."/>
            <person name="Nishi S."/>
            <person name="Hori S."/>
            <person name="Arai W."/>
            <person name="Tsubouchi T."/>
            <person name="Morono Y."/>
            <person name="Uchiyama I."/>
            <person name="Ito T."/>
            <person name="Fujiyama A."/>
            <person name="Inagaki F."/>
            <person name="Takami H."/>
        </authorList>
    </citation>
    <scope>NUCLEOTIDE SEQUENCE</scope>
    <source>
        <strain evidence="2">Expedition CK06-06</strain>
    </source>
</reference>
<name>X1QYZ4_9ZZZZ</name>
<protein>
    <submittedName>
        <fullName evidence="2">Uncharacterized protein</fullName>
    </submittedName>
</protein>
<sequence length="77" mass="8763">MWVALYWYANRPEVFPIPQTVRVFIEGWIFIMLGLVTYLGTALSSLSTAKWYTTKIFGLAFATVIIVTTLSQWTLVG</sequence>
<evidence type="ECO:0000313" key="2">
    <source>
        <dbReference type="EMBL" id="GAI48504.1"/>
    </source>
</evidence>
<feature type="transmembrane region" description="Helical" evidence="1">
    <location>
        <begin position="56"/>
        <end position="75"/>
    </location>
</feature>
<feature type="non-terminal residue" evidence="2">
    <location>
        <position position="77"/>
    </location>
</feature>
<proteinExistence type="predicted"/>
<comment type="caution">
    <text evidence="2">The sequence shown here is derived from an EMBL/GenBank/DDBJ whole genome shotgun (WGS) entry which is preliminary data.</text>
</comment>
<keyword evidence="1" id="KW-0472">Membrane</keyword>
<accession>X1QYZ4</accession>
<dbReference type="AlphaFoldDB" id="X1QYZ4"/>
<evidence type="ECO:0000256" key="1">
    <source>
        <dbReference type="SAM" id="Phobius"/>
    </source>
</evidence>